<evidence type="ECO:0000256" key="2">
    <source>
        <dbReference type="ARBA" id="ARBA00006464"/>
    </source>
</evidence>
<evidence type="ECO:0000313" key="9">
    <source>
        <dbReference type="EMBL" id="MBC8560131.1"/>
    </source>
</evidence>
<comment type="subcellular location">
    <subcellularLocation>
        <location evidence="1">Membrane</location>
        <topology evidence="1">Multi-pass membrane protein</topology>
    </subcellularLocation>
</comment>
<dbReference type="PANTHER" id="PTHR30576:SF0">
    <property type="entry name" value="UNDECAPRENYL-PHOSPHATE N-ACETYLGALACTOSAMINYL 1-PHOSPHATE TRANSFERASE-RELATED"/>
    <property type="match status" value="1"/>
</dbReference>
<proteinExistence type="inferred from homology"/>
<evidence type="ECO:0000256" key="5">
    <source>
        <dbReference type="ARBA" id="ARBA00022989"/>
    </source>
</evidence>
<comment type="caution">
    <text evidence="9">The sequence shown here is derived from an EMBL/GenBank/DDBJ whole genome shotgun (WGS) entry which is preliminary data.</text>
</comment>
<feature type="transmembrane region" description="Helical" evidence="7">
    <location>
        <begin position="15"/>
        <end position="37"/>
    </location>
</feature>
<dbReference type="Pfam" id="PF02397">
    <property type="entry name" value="Bac_transf"/>
    <property type="match status" value="1"/>
</dbReference>
<keyword evidence="4 7" id="KW-0812">Transmembrane</keyword>
<dbReference type="InterPro" id="IPR003362">
    <property type="entry name" value="Bact_transf"/>
</dbReference>
<gene>
    <name evidence="9" type="ORF">H8710_08630</name>
</gene>
<evidence type="ECO:0000256" key="3">
    <source>
        <dbReference type="ARBA" id="ARBA00022679"/>
    </source>
</evidence>
<dbReference type="EMBL" id="JACRSV010000002">
    <property type="protein sequence ID" value="MBC8560131.1"/>
    <property type="molecule type" value="Genomic_DNA"/>
</dbReference>
<feature type="transmembrane region" description="Helical" evidence="7">
    <location>
        <begin position="108"/>
        <end position="129"/>
    </location>
</feature>
<reference evidence="9" key="1">
    <citation type="submission" date="2020-08" db="EMBL/GenBank/DDBJ databases">
        <title>Genome public.</title>
        <authorList>
            <person name="Liu C."/>
            <person name="Sun Q."/>
        </authorList>
    </citation>
    <scope>NUCLEOTIDE SEQUENCE</scope>
    <source>
        <strain evidence="9">NSJ-33</strain>
    </source>
</reference>
<evidence type="ECO:0000313" key="10">
    <source>
        <dbReference type="Proteomes" id="UP000610760"/>
    </source>
</evidence>
<dbReference type="GO" id="GO:0016020">
    <property type="term" value="C:membrane"/>
    <property type="evidence" value="ECO:0007669"/>
    <property type="project" value="UniProtKB-SubCell"/>
</dbReference>
<evidence type="ECO:0000256" key="4">
    <source>
        <dbReference type="ARBA" id="ARBA00022692"/>
    </source>
</evidence>
<keyword evidence="10" id="KW-1185">Reference proteome</keyword>
<comment type="similarity">
    <text evidence="2">Belongs to the bacterial sugar transferase family.</text>
</comment>
<sequence>MRFNNLSQRSSDNNLISLFADIAALLLSFLLSVMIIFRNPQIWATDWLVVGTGVLYCVSAIFLFHVFEMYSSIAIGFKSAKVTICLTMVYATLLCVFINLFFVRRPDLYLLSACEGAFSVFLLLLWRYFQHLYFIHRKNKSKILMVEQMKEDNSRVRRLKYSCLDIYDAWYEQVDVNDMDAVKKFMEEQFPKYDGICLMESIPIHVKDLFIKESLRLGKEFFIIPAMYELNFTKVMLAFFDDVMVFHIIPHHLSAIQIFFKRAFDLLFSSIGLIVAAIPMAFIALAIKIFDPGPVFYKQIRLTKDMKKFNIFKFRTMVVNAEQMTGPTFAQKNDPRITKLGRFLRASRLDELPQLLNVFLGDMSFVGPRPERPFFVEQFIKDVEYYDQRFTVKAGLTSLSHVCGRYSTAIEDRTLYDLLYIINFSLLMDLKIILLTTRTIFLKEAAEGVDYQEKRVNHQSEK</sequence>
<feature type="transmembrane region" description="Helical" evidence="7">
    <location>
        <begin position="49"/>
        <end position="70"/>
    </location>
</feature>
<dbReference type="PANTHER" id="PTHR30576">
    <property type="entry name" value="COLANIC BIOSYNTHESIS UDP-GLUCOSE LIPID CARRIER TRANSFERASE"/>
    <property type="match status" value="1"/>
</dbReference>
<protein>
    <submittedName>
        <fullName evidence="9">Sugar transferase</fullName>
    </submittedName>
</protein>
<feature type="transmembrane region" description="Helical" evidence="7">
    <location>
        <begin position="82"/>
        <end position="102"/>
    </location>
</feature>
<organism evidence="9 10">
    <name type="scientific">Fumia xinanensis</name>
    <dbReference type="NCBI Taxonomy" id="2763659"/>
    <lineage>
        <taxon>Bacteria</taxon>
        <taxon>Bacillati</taxon>
        <taxon>Bacillota</taxon>
        <taxon>Clostridia</taxon>
        <taxon>Eubacteriales</taxon>
        <taxon>Oscillospiraceae</taxon>
        <taxon>Fumia</taxon>
    </lineage>
</organism>
<evidence type="ECO:0000256" key="1">
    <source>
        <dbReference type="ARBA" id="ARBA00004141"/>
    </source>
</evidence>
<dbReference type="RefSeq" id="WP_249295106.1">
    <property type="nucleotide sequence ID" value="NZ_JACRSV010000002.1"/>
</dbReference>
<keyword evidence="5 7" id="KW-1133">Transmembrane helix</keyword>
<keyword evidence="6 7" id="KW-0472">Membrane</keyword>
<feature type="transmembrane region" description="Helical" evidence="7">
    <location>
        <begin position="266"/>
        <end position="290"/>
    </location>
</feature>
<dbReference type="InterPro" id="IPR017475">
    <property type="entry name" value="EPS_sugar_tfrase"/>
</dbReference>
<keyword evidence="3 9" id="KW-0808">Transferase</keyword>
<evidence type="ECO:0000256" key="7">
    <source>
        <dbReference type="SAM" id="Phobius"/>
    </source>
</evidence>
<dbReference type="Proteomes" id="UP000610760">
    <property type="component" value="Unassembled WGS sequence"/>
</dbReference>
<dbReference type="GO" id="GO:0016780">
    <property type="term" value="F:phosphotransferase activity, for other substituted phosphate groups"/>
    <property type="evidence" value="ECO:0007669"/>
    <property type="project" value="TreeGrafter"/>
</dbReference>
<evidence type="ECO:0000259" key="8">
    <source>
        <dbReference type="Pfam" id="PF02397"/>
    </source>
</evidence>
<feature type="domain" description="Bacterial sugar transferase" evidence="8">
    <location>
        <begin position="261"/>
        <end position="441"/>
    </location>
</feature>
<evidence type="ECO:0000256" key="6">
    <source>
        <dbReference type="ARBA" id="ARBA00023136"/>
    </source>
</evidence>
<accession>A0A926I7P6</accession>
<name>A0A926I7P6_9FIRM</name>
<dbReference type="NCBIfam" id="TIGR03025">
    <property type="entry name" value="EPS_sugtrans"/>
    <property type="match status" value="1"/>
</dbReference>
<dbReference type="AlphaFoldDB" id="A0A926I7P6"/>